<dbReference type="CTD" id="6755403"/>
<dbReference type="FunFam" id="3.40.50.720:FF:000190">
    <property type="entry name" value="Pyrroline-5-carboxylate reductase"/>
    <property type="match status" value="1"/>
</dbReference>
<keyword evidence="10 14" id="KW-0560">Oxidoreductase</keyword>
<evidence type="ECO:0000256" key="12">
    <source>
        <dbReference type="ARBA" id="ARBA00052690"/>
    </source>
</evidence>
<dbReference type="Gene3D" id="1.10.3730.10">
    <property type="entry name" value="ProC C-terminal domain-like"/>
    <property type="match status" value="1"/>
</dbReference>
<dbReference type="GO" id="GO:0004735">
    <property type="term" value="F:pyrroline-5-carboxylate reductase activity"/>
    <property type="evidence" value="ECO:0000318"/>
    <property type="project" value="GO_Central"/>
</dbReference>
<feature type="binding site" evidence="13">
    <location>
        <begin position="69"/>
        <end position="72"/>
    </location>
    <ligand>
        <name>NADP(+)</name>
        <dbReference type="ChEBI" id="CHEBI:58349"/>
    </ligand>
</feature>
<comment type="subcellular location">
    <subcellularLocation>
        <location evidence="1">Cytoplasm</location>
    </subcellularLocation>
</comment>
<dbReference type="eggNOG" id="KOG3124">
    <property type="taxonomic scope" value="Eukaryota"/>
</dbReference>
<dbReference type="GeneID" id="6755403"/>
<dbReference type="PhylomeDB" id="B3S202"/>
<dbReference type="Proteomes" id="UP000009022">
    <property type="component" value="Unassembled WGS sequence"/>
</dbReference>
<protein>
    <recommendedName>
        <fullName evidence="5 14">Pyrroline-5-carboxylate reductase</fullName>
        <ecNumber evidence="4 14">1.5.1.2</ecNumber>
    </recommendedName>
</protein>
<dbReference type="InterPro" id="IPR053790">
    <property type="entry name" value="P5CR-like_CS"/>
</dbReference>
<organism evidence="17 18">
    <name type="scientific">Trichoplax adhaerens</name>
    <name type="common">Trichoplax reptans</name>
    <dbReference type="NCBI Taxonomy" id="10228"/>
    <lineage>
        <taxon>Eukaryota</taxon>
        <taxon>Metazoa</taxon>
        <taxon>Placozoa</taxon>
        <taxon>Uniplacotomia</taxon>
        <taxon>Trichoplacea</taxon>
        <taxon>Trichoplacidae</taxon>
        <taxon>Trichoplax</taxon>
    </lineage>
</organism>
<feature type="domain" description="Pyrroline-5-carboxylate reductase dimerisation" evidence="16">
    <location>
        <begin position="161"/>
        <end position="265"/>
    </location>
</feature>
<sequence>MTIGFIGAGKMAQALASGFIASRVASVDKLFASAPSMESLQGIKEKINNINVTTDNKDIVRKNDVIIVAVKPNILSQVLKEIAPVIRSENLIISVAAGIRIPAIEDPLPNGTRVVRVMPNTPCLVGAGASAYSLGTYAQSRDAETVNKLMSAVGLCEKVPESLIDAVVGVSGSGPAYMFVAIEALADGGVKAGLPRHLALKLAAQTLLGAGKMVMEIGAHPAELKDEVCSPGGTTIAAVHTLEKNGFRGALIDAVLESCNRSRELGN</sequence>
<dbReference type="KEGG" id="tad:TRIADDRAFT_27568"/>
<keyword evidence="9 13" id="KW-0521">NADP</keyword>
<feature type="binding site" evidence="13">
    <location>
        <begin position="6"/>
        <end position="11"/>
    </location>
    <ligand>
        <name>NADP(+)</name>
        <dbReference type="ChEBI" id="CHEBI:58349"/>
    </ligand>
</feature>
<dbReference type="SUPFAM" id="SSF51735">
    <property type="entry name" value="NAD(P)-binding Rossmann-fold domains"/>
    <property type="match status" value="1"/>
</dbReference>
<dbReference type="GO" id="GO:0055129">
    <property type="term" value="P:L-proline biosynthetic process"/>
    <property type="evidence" value="ECO:0000318"/>
    <property type="project" value="GO_Central"/>
</dbReference>
<dbReference type="HAMAP" id="MF_01925">
    <property type="entry name" value="P5C_reductase"/>
    <property type="match status" value="1"/>
</dbReference>
<evidence type="ECO:0000256" key="13">
    <source>
        <dbReference type="PIRSR" id="PIRSR000193-1"/>
    </source>
</evidence>
<evidence type="ECO:0000256" key="11">
    <source>
        <dbReference type="ARBA" id="ARBA00050547"/>
    </source>
</evidence>
<dbReference type="InParanoid" id="B3S202"/>
<comment type="pathway">
    <text evidence="2 14">Amino-acid biosynthesis; L-proline biosynthesis; L-proline from L-glutamate 5-semialdehyde: step 1/1.</text>
</comment>
<dbReference type="RefSeq" id="XP_002114190.1">
    <property type="nucleotide sequence ID" value="XM_002114154.1"/>
</dbReference>
<evidence type="ECO:0000256" key="8">
    <source>
        <dbReference type="ARBA" id="ARBA00022650"/>
    </source>
</evidence>
<dbReference type="InterPro" id="IPR029036">
    <property type="entry name" value="P5CR_dimer"/>
</dbReference>
<dbReference type="HOGENOM" id="CLU_042344_3_0_1"/>
<evidence type="ECO:0000259" key="15">
    <source>
        <dbReference type="Pfam" id="PF03807"/>
    </source>
</evidence>
<keyword evidence="7 14" id="KW-0028">Amino-acid biosynthesis</keyword>
<dbReference type="NCBIfam" id="TIGR00112">
    <property type="entry name" value="proC"/>
    <property type="match status" value="1"/>
</dbReference>
<feature type="binding site" evidence="13">
    <location>
        <position position="56"/>
    </location>
    <ligand>
        <name>NADPH</name>
        <dbReference type="ChEBI" id="CHEBI:57783"/>
    </ligand>
</feature>
<evidence type="ECO:0000256" key="1">
    <source>
        <dbReference type="ARBA" id="ARBA00004496"/>
    </source>
</evidence>
<dbReference type="FunFam" id="1.10.3730.10:FF:000001">
    <property type="entry name" value="Pyrroline-5-carboxylate reductase"/>
    <property type="match status" value="1"/>
</dbReference>
<evidence type="ECO:0000256" key="7">
    <source>
        <dbReference type="ARBA" id="ARBA00022605"/>
    </source>
</evidence>
<proteinExistence type="inferred from homology"/>
<dbReference type="InterPro" id="IPR028939">
    <property type="entry name" value="P5C_Rdtase_cat_N"/>
</dbReference>
<dbReference type="InterPro" id="IPR000304">
    <property type="entry name" value="Pyrroline-COOH_reductase"/>
</dbReference>
<feature type="domain" description="Pyrroline-5-carboxylate reductase catalytic N-terminal" evidence="15">
    <location>
        <begin position="2"/>
        <end position="98"/>
    </location>
</feature>
<dbReference type="PIRSF" id="PIRSF000193">
    <property type="entry name" value="Pyrrol-5-carb_rd"/>
    <property type="match status" value="1"/>
</dbReference>
<dbReference type="InterPro" id="IPR036291">
    <property type="entry name" value="NAD(P)-bd_dom_sf"/>
</dbReference>
<evidence type="ECO:0000313" key="18">
    <source>
        <dbReference type="Proteomes" id="UP000009022"/>
    </source>
</evidence>
<evidence type="ECO:0000256" key="14">
    <source>
        <dbReference type="RuleBase" id="RU003903"/>
    </source>
</evidence>
<evidence type="ECO:0000256" key="4">
    <source>
        <dbReference type="ARBA" id="ARBA00012855"/>
    </source>
</evidence>
<dbReference type="SUPFAM" id="SSF48179">
    <property type="entry name" value="6-phosphogluconate dehydrogenase C-terminal domain-like"/>
    <property type="match status" value="1"/>
</dbReference>
<reference evidence="17 18" key="1">
    <citation type="journal article" date="2008" name="Nature">
        <title>The Trichoplax genome and the nature of placozoans.</title>
        <authorList>
            <person name="Srivastava M."/>
            <person name="Begovic E."/>
            <person name="Chapman J."/>
            <person name="Putnam N.H."/>
            <person name="Hellsten U."/>
            <person name="Kawashima T."/>
            <person name="Kuo A."/>
            <person name="Mitros T."/>
            <person name="Salamov A."/>
            <person name="Carpenter M.L."/>
            <person name="Signorovitch A.Y."/>
            <person name="Moreno M.A."/>
            <person name="Kamm K."/>
            <person name="Grimwood J."/>
            <person name="Schmutz J."/>
            <person name="Shapiro H."/>
            <person name="Grigoriev I.V."/>
            <person name="Buss L.W."/>
            <person name="Schierwater B."/>
            <person name="Dellaporta S.L."/>
            <person name="Rokhsar D.S."/>
        </authorList>
    </citation>
    <scope>NUCLEOTIDE SEQUENCE [LARGE SCALE GENOMIC DNA]</scope>
    <source>
        <strain evidence="17 18">Grell-BS-1999</strain>
    </source>
</reference>
<evidence type="ECO:0000259" key="16">
    <source>
        <dbReference type="Pfam" id="PF14748"/>
    </source>
</evidence>
<dbReference type="EC" id="1.5.1.2" evidence="4 14"/>
<dbReference type="OMA" id="VWAVKPQ"/>
<dbReference type="InterPro" id="IPR008927">
    <property type="entry name" value="6-PGluconate_DH-like_C_sf"/>
</dbReference>
<dbReference type="UniPathway" id="UPA00098">
    <property type="reaction ID" value="UER00361"/>
</dbReference>
<dbReference type="Pfam" id="PF03807">
    <property type="entry name" value="F420_oxidored"/>
    <property type="match status" value="1"/>
</dbReference>
<comment type="similarity">
    <text evidence="3 14">Belongs to the pyrroline-5-carboxylate reductase family.</text>
</comment>
<evidence type="ECO:0000256" key="3">
    <source>
        <dbReference type="ARBA" id="ARBA00005525"/>
    </source>
</evidence>
<evidence type="ECO:0000256" key="2">
    <source>
        <dbReference type="ARBA" id="ARBA00005205"/>
    </source>
</evidence>
<comment type="catalytic activity">
    <reaction evidence="11">
        <text>L-proline + NAD(+) = (S)-1-pyrroline-5-carboxylate + NADH + 2 H(+)</text>
        <dbReference type="Rhea" id="RHEA:14105"/>
        <dbReference type="ChEBI" id="CHEBI:15378"/>
        <dbReference type="ChEBI" id="CHEBI:17388"/>
        <dbReference type="ChEBI" id="CHEBI:57540"/>
        <dbReference type="ChEBI" id="CHEBI:57945"/>
        <dbReference type="ChEBI" id="CHEBI:60039"/>
        <dbReference type="EC" id="1.5.1.2"/>
    </reaction>
</comment>
<evidence type="ECO:0000256" key="5">
    <source>
        <dbReference type="ARBA" id="ARBA00021413"/>
    </source>
</evidence>
<comment type="catalytic activity">
    <reaction evidence="12 14">
        <text>L-proline + NADP(+) = (S)-1-pyrroline-5-carboxylate + NADPH + 2 H(+)</text>
        <dbReference type="Rhea" id="RHEA:14109"/>
        <dbReference type="ChEBI" id="CHEBI:15378"/>
        <dbReference type="ChEBI" id="CHEBI:17388"/>
        <dbReference type="ChEBI" id="CHEBI:57783"/>
        <dbReference type="ChEBI" id="CHEBI:58349"/>
        <dbReference type="ChEBI" id="CHEBI:60039"/>
        <dbReference type="EC" id="1.5.1.2"/>
    </reaction>
</comment>
<name>B3S202_TRIAD</name>
<evidence type="ECO:0000256" key="9">
    <source>
        <dbReference type="ARBA" id="ARBA00022857"/>
    </source>
</evidence>
<dbReference type="PANTHER" id="PTHR11645">
    <property type="entry name" value="PYRROLINE-5-CARBOXYLATE REDUCTASE"/>
    <property type="match status" value="1"/>
</dbReference>
<dbReference type="PANTHER" id="PTHR11645:SF62">
    <property type="entry name" value="PYRROLINE-5-CARBOXYLATE REDUCTASE"/>
    <property type="match status" value="1"/>
</dbReference>
<keyword evidence="18" id="KW-1185">Reference proteome</keyword>
<dbReference type="OrthoDB" id="10263291at2759"/>
<keyword evidence="8 14" id="KW-0641">Proline biosynthesis</keyword>
<dbReference type="PROSITE" id="PS00521">
    <property type="entry name" value="P5CR"/>
    <property type="match status" value="1"/>
</dbReference>
<accession>B3S202</accession>
<dbReference type="GO" id="GO:0005737">
    <property type="term" value="C:cytoplasm"/>
    <property type="evidence" value="ECO:0007669"/>
    <property type="project" value="UniProtKB-SubCell"/>
</dbReference>
<evidence type="ECO:0000313" key="17">
    <source>
        <dbReference type="EMBL" id="EDV23280.1"/>
    </source>
</evidence>
<dbReference type="Pfam" id="PF14748">
    <property type="entry name" value="P5CR_dimer"/>
    <property type="match status" value="1"/>
</dbReference>
<evidence type="ECO:0000256" key="6">
    <source>
        <dbReference type="ARBA" id="ARBA00022490"/>
    </source>
</evidence>
<dbReference type="STRING" id="10228.B3S202"/>
<gene>
    <name evidence="17" type="ORF">TRIADDRAFT_27568</name>
</gene>
<keyword evidence="6" id="KW-0963">Cytoplasm</keyword>
<dbReference type="EMBL" id="DS985247">
    <property type="protein sequence ID" value="EDV23280.1"/>
    <property type="molecule type" value="Genomic_DNA"/>
</dbReference>
<dbReference type="Gene3D" id="3.40.50.720">
    <property type="entry name" value="NAD(P)-binding Rossmann-like Domain"/>
    <property type="match status" value="1"/>
</dbReference>
<evidence type="ECO:0000256" key="10">
    <source>
        <dbReference type="ARBA" id="ARBA00023002"/>
    </source>
</evidence>
<dbReference type="FunCoup" id="B3S202">
    <property type="interactions" value="1104"/>
</dbReference>
<dbReference type="AlphaFoldDB" id="B3S202"/>